<proteinExistence type="predicted"/>
<organism evidence="2 3">
    <name type="scientific">Mycobacterium dioxanotrophicus</name>
    <dbReference type="NCBI Taxonomy" id="482462"/>
    <lineage>
        <taxon>Bacteria</taxon>
        <taxon>Bacillati</taxon>
        <taxon>Actinomycetota</taxon>
        <taxon>Actinomycetes</taxon>
        <taxon>Mycobacteriales</taxon>
        <taxon>Mycobacteriaceae</taxon>
        <taxon>Mycobacterium</taxon>
    </lineage>
</organism>
<evidence type="ECO:0000313" key="3">
    <source>
        <dbReference type="Proteomes" id="UP000195331"/>
    </source>
</evidence>
<reference evidence="2 3" key="1">
    <citation type="submission" date="2017-04" db="EMBL/GenBank/DDBJ databases">
        <title>Whole Genome Sequence of 1,4-Dioxane Degrading Bacterium Mycobacterium dioxanotrophicus PH-06.</title>
        <authorList>
            <person name="He Y."/>
        </authorList>
    </citation>
    <scope>NUCLEOTIDE SEQUENCE [LARGE SCALE GENOMIC DNA]</scope>
    <source>
        <strain evidence="2 3">PH-06</strain>
    </source>
</reference>
<keyword evidence="3" id="KW-1185">Reference proteome</keyword>
<dbReference type="Gene3D" id="2.160.20.80">
    <property type="entry name" value="E3 ubiquitin-protein ligase SopA"/>
    <property type="match status" value="1"/>
</dbReference>
<dbReference type="KEGG" id="mdx:BTO20_02515"/>
<evidence type="ECO:0000256" key="1">
    <source>
        <dbReference type="SAM" id="MobiDB-lite"/>
    </source>
</evidence>
<name>A0A1Y0BXI2_9MYCO</name>
<gene>
    <name evidence="2" type="ORF">BTO20_02515</name>
</gene>
<protein>
    <recommendedName>
        <fullName evidence="4">Pentapeptide repeat-containing protein</fullName>
    </recommendedName>
</protein>
<feature type="region of interest" description="Disordered" evidence="1">
    <location>
        <begin position="1"/>
        <end position="39"/>
    </location>
</feature>
<dbReference type="EMBL" id="CP020809">
    <property type="protein sequence ID" value="ART67612.1"/>
    <property type="molecule type" value="Genomic_DNA"/>
</dbReference>
<dbReference type="InterPro" id="IPR001646">
    <property type="entry name" value="5peptide_repeat"/>
</dbReference>
<dbReference type="AlphaFoldDB" id="A0A1Y0BXI2"/>
<dbReference type="Proteomes" id="UP000195331">
    <property type="component" value="Chromosome"/>
</dbReference>
<sequence>MRSGSPLPATSPRCSSNVSASPRRSTAATPEARAIGNSQEAQVPIDVLCTYLRTHHLSGPSPERYDYNTPPPDSPVRDTIVKIFVNHLQPAELWGTRRPRVSGTYALPNPCPTPGDWSHRDFDLDGAHLHNSDFGGVYFAGIASFRSTHFSGTTLFRWAHFTRETRFDDSEFTGDASFDGAQFAGNT</sequence>
<accession>A0A1Y0BXI2</accession>
<evidence type="ECO:0000313" key="2">
    <source>
        <dbReference type="EMBL" id="ART67612.1"/>
    </source>
</evidence>
<feature type="compositionally biased region" description="Polar residues" evidence="1">
    <location>
        <begin position="12"/>
        <end position="28"/>
    </location>
</feature>
<dbReference type="Pfam" id="PF13576">
    <property type="entry name" value="Pentapeptide_3"/>
    <property type="match status" value="1"/>
</dbReference>
<evidence type="ECO:0008006" key="4">
    <source>
        <dbReference type="Google" id="ProtNLM"/>
    </source>
</evidence>